<keyword evidence="2" id="KW-1133">Transmembrane helix</keyword>
<evidence type="ECO:0000256" key="1">
    <source>
        <dbReference type="SAM" id="MobiDB-lite"/>
    </source>
</evidence>
<feature type="transmembrane region" description="Helical" evidence="2">
    <location>
        <begin position="6"/>
        <end position="22"/>
    </location>
</feature>
<feature type="compositionally biased region" description="Polar residues" evidence="1">
    <location>
        <begin position="43"/>
        <end position="53"/>
    </location>
</feature>
<protein>
    <recommendedName>
        <fullName evidence="5">Attachment p12 family protein</fullName>
    </recommendedName>
</protein>
<accession>A0A5S5DCZ8</accession>
<evidence type="ECO:0000313" key="3">
    <source>
        <dbReference type="EMBL" id="TYP92489.1"/>
    </source>
</evidence>
<keyword evidence="2" id="KW-0472">Membrane</keyword>
<gene>
    <name evidence="3" type="ORF">BC792_11692</name>
</gene>
<keyword evidence="2" id="KW-0812">Transmembrane</keyword>
<comment type="caution">
    <text evidence="3">The sequence shown here is derived from an EMBL/GenBank/DDBJ whole genome shotgun (WGS) entry which is preliminary data.</text>
</comment>
<dbReference type="Proteomes" id="UP000325105">
    <property type="component" value="Unassembled WGS sequence"/>
</dbReference>
<feature type="region of interest" description="Disordered" evidence="1">
    <location>
        <begin position="32"/>
        <end position="53"/>
    </location>
</feature>
<proteinExistence type="predicted"/>
<feature type="compositionally biased region" description="Low complexity" evidence="1">
    <location>
        <begin position="32"/>
        <end position="42"/>
    </location>
</feature>
<keyword evidence="4" id="KW-1185">Reference proteome</keyword>
<evidence type="ECO:0008006" key="5">
    <source>
        <dbReference type="Google" id="ProtNLM"/>
    </source>
</evidence>
<dbReference type="EMBL" id="VNHX01000016">
    <property type="protein sequence ID" value="TYP92489.1"/>
    <property type="molecule type" value="Genomic_DNA"/>
</dbReference>
<organism evidence="3 4">
    <name type="scientific">Sphingobacterium allocomposti</name>
    <dbReference type="NCBI Taxonomy" id="415956"/>
    <lineage>
        <taxon>Bacteria</taxon>
        <taxon>Pseudomonadati</taxon>
        <taxon>Bacteroidota</taxon>
        <taxon>Sphingobacteriia</taxon>
        <taxon>Sphingobacteriales</taxon>
        <taxon>Sphingobacteriaceae</taxon>
        <taxon>Sphingobacterium</taxon>
    </lineage>
</organism>
<sequence length="53" mass="5545">MEVTIQYIIIAAIFIAALYYLAKLLLPGKSKAGGCSKGCSCGTPSALQDSVKH</sequence>
<dbReference type="AlphaFoldDB" id="A0A5S5DCZ8"/>
<evidence type="ECO:0000313" key="4">
    <source>
        <dbReference type="Proteomes" id="UP000325105"/>
    </source>
</evidence>
<name>A0A5S5DCZ8_9SPHI</name>
<evidence type="ECO:0000256" key="2">
    <source>
        <dbReference type="SAM" id="Phobius"/>
    </source>
</evidence>
<reference evidence="3 4" key="1">
    <citation type="submission" date="2019-07" db="EMBL/GenBank/DDBJ databases">
        <title>Genomic Encyclopedia of Archaeal and Bacterial Type Strains, Phase II (KMG-II): from individual species to whole genera.</title>
        <authorList>
            <person name="Goeker M."/>
        </authorList>
    </citation>
    <scope>NUCLEOTIDE SEQUENCE [LARGE SCALE GENOMIC DNA]</scope>
    <source>
        <strain evidence="3 4">DSM 18850</strain>
    </source>
</reference>